<evidence type="ECO:0000313" key="4">
    <source>
        <dbReference type="Proteomes" id="UP000076532"/>
    </source>
</evidence>
<evidence type="ECO:0000313" key="3">
    <source>
        <dbReference type="EMBL" id="KZP27068.1"/>
    </source>
</evidence>
<gene>
    <name evidence="3" type="ORF">FIBSPDRAFT_853653</name>
</gene>
<keyword evidence="2" id="KW-0812">Transmembrane</keyword>
<feature type="transmembrane region" description="Helical" evidence="2">
    <location>
        <begin position="45"/>
        <end position="63"/>
    </location>
</feature>
<proteinExistence type="predicted"/>
<dbReference type="EMBL" id="KV417510">
    <property type="protein sequence ID" value="KZP27068.1"/>
    <property type="molecule type" value="Genomic_DNA"/>
</dbReference>
<feature type="region of interest" description="Disordered" evidence="1">
    <location>
        <begin position="1"/>
        <end position="42"/>
    </location>
</feature>
<protein>
    <submittedName>
        <fullName evidence="3">Uncharacterized protein</fullName>
    </submittedName>
</protein>
<feature type="compositionally biased region" description="Basic residues" evidence="1">
    <location>
        <begin position="20"/>
        <end position="37"/>
    </location>
</feature>
<evidence type="ECO:0000256" key="1">
    <source>
        <dbReference type="SAM" id="MobiDB-lite"/>
    </source>
</evidence>
<sequence>MACAGGAAGPRVRAAEVRGGKRKKRKVGRRKKARRKEGRKEANEGYVVCNMHTVVSGMWWLVVHGMDMGLWGYGYMGGICGGFCLCAAGAGSTWPISV</sequence>
<dbReference type="Proteomes" id="UP000076532">
    <property type="component" value="Unassembled WGS sequence"/>
</dbReference>
<keyword evidence="2" id="KW-0472">Membrane</keyword>
<organism evidence="3 4">
    <name type="scientific">Athelia psychrophila</name>
    <dbReference type="NCBI Taxonomy" id="1759441"/>
    <lineage>
        <taxon>Eukaryota</taxon>
        <taxon>Fungi</taxon>
        <taxon>Dikarya</taxon>
        <taxon>Basidiomycota</taxon>
        <taxon>Agaricomycotina</taxon>
        <taxon>Agaricomycetes</taxon>
        <taxon>Agaricomycetidae</taxon>
        <taxon>Atheliales</taxon>
        <taxon>Atheliaceae</taxon>
        <taxon>Athelia</taxon>
    </lineage>
</organism>
<keyword evidence="4" id="KW-1185">Reference proteome</keyword>
<keyword evidence="2" id="KW-1133">Transmembrane helix</keyword>
<name>A0A166QEP8_9AGAM</name>
<reference evidence="3 4" key="1">
    <citation type="journal article" date="2016" name="Mol. Biol. Evol.">
        <title>Comparative Genomics of Early-Diverging Mushroom-Forming Fungi Provides Insights into the Origins of Lignocellulose Decay Capabilities.</title>
        <authorList>
            <person name="Nagy L.G."/>
            <person name="Riley R."/>
            <person name="Tritt A."/>
            <person name="Adam C."/>
            <person name="Daum C."/>
            <person name="Floudas D."/>
            <person name="Sun H."/>
            <person name="Yadav J.S."/>
            <person name="Pangilinan J."/>
            <person name="Larsson K.H."/>
            <person name="Matsuura K."/>
            <person name="Barry K."/>
            <person name="Labutti K."/>
            <person name="Kuo R."/>
            <person name="Ohm R.A."/>
            <person name="Bhattacharya S.S."/>
            <person name="Shirouzu T."/>
            <person name="Yoshinaga Y."/>
            <person name="Martin F.M."/>
            <person name="Grigoriev I.V."/>
            <person name="Hibbett D.S."/>
        </authorList>
    </citation>
    <scope>NUCLEOTIDE SEQUENCE [LARGE SCALE GENOMIC DNA]</scope>
    <source>
        <strain evidence="3 4">CBS 109695</strain>
    </source>
</reference>
<dbReference type="AlphaFoldDB" id="A0A166QEP8"/>
<feature type="non-terminal residue" evidence="3">
    <location>
        <position position="98"/>
    </location>
</feature>
<feature type="transmembrane region" description="Helical" evidence="2">
    <location>
        <begin position="75"/>
        <end position="96"/>
    </location>
</feature>
<accession>A0A166QEP8</accession>
<evidence type="ECO:0000256" key="2">
    <source>
        <dbReference type="SAM" id="Phobius"/>
    </source>
</evidence>